<dbReference type="GO" id="GO:0004654">
    <property type="term" value="F:polyribonucleotide nucleotidyltransferase activity"/>
    <property type="evidence" value="ECO:0007669"/>
    <property type="project" value="InterPro"/>
</dbReference>
<evidence type="ECO:0000313" key="6">
    <source>
        <dbReference type="Proteomes" id="UP000270094"/>
    </source>
</evidence>
<accession>A0A3P7K3M4</accession>
<dbReference type="InterPro" id="IPR015848">
    <property type="entry name" value="PNPase_PH_RNA-bd_bac/org-type"/>
</dbReference>
<dbReference type="GO" id="GO:0000958">
    <property type="term" value="P:mitochondrial mRNA catabolic process"/>
    <property type="evidence" value="ECO:0007669"/>
    <property type="project" value="TreeGrafter"/>
</dbReference>
<feature type="domain" description="Exoribonuclease phosphorolytic" evidence="3">
    <location>
        <begin position="271"/>
        <end position="340"/>
    </location>
</feature>
<organism evidence="5 6">
    <name type="scientific">Strongylus vulgaris</name>
    <name type="common">Blood worm</name>
    <dbReference type="NCBI Taxonomy" id="40348"/>
    <lineage>
        <taxon>Eukaryota</taxon>
        <taxon>Metazoa</taxon>
        <taxon>Ecdysozoa</taxon>
        <taxon>Nematoda</taxon>
        <taxon>Chromadorea</taxon>
        <taxon>Rhabditida</taxon>
        <taxon>Rhabditina</taxon>
        <taxon>Rhabditomorpha</taxon>
        <taxon>Strongyloidea</taxon>
        <taxon>Strongylidae</taxon>
        <taxon>Strongylus</taxon>
    </lineage>
</organism>
<evidence type="ECO:0000259" key="2">
    <source>
        <dbReference type="Pfam" id="PF01138"/>
    </source>
</evidence>
<reference evidence="5 6" key="1">
    <citation type="submission" date="2018-11" db="EMBL/GenBank/DDBJ databases">
        <authorList>
            <consortium name="Pathogen Informatics"/>
        </authorList>
    </citation>
    <scope>NUCLEOTIDE SEQUENCE [LARGE SCALE GENOMIC DNA]</scope>
</reference>
<evidence type="ECO:0000256" key="1">
    <source>
        <dbReference type="ARBA" id="ARBA00022884"/>
    </source>
</evidence>
<dbReference type="Gene3D" id="1.10.10.400">
    <property type="entry name" value="Polyribonucleotide nucleotidyltransferase, RNA-binding domain"/>
    <property type="match status" value="1"/>
</dbReference>
<dbReference type="SUPFAM" id="SSF54211">
    <property type="entry name" value="Ribosomal protein S5 domain 2-like"/>
    <property type="match status" value="1"/>
</dbReference>
<dbReference type="Gene3D" id="3.30.230.70">
    <property type="entry name" value="GHMP Kinase, N-terminal domain"/>
    <property type="match status" value="1"/>
</dbReference>
<evidence type="ECO:0000259" key="3">
    <source>
        <dbReference type="Pfam" id="PF03725"/>
    </source>
</evidence>
<dbReference type="InterPro" id="IPR027408">
    <property type="entry name" value="PNPase/RNase_PH_dom_sf"/>
</dbReference>
<dbReference type="SUPFAM" id="SSF55666">
    <property type="entry name" value="Ribonuclease PH domain 2-like"/>
    <property type="match status" value="1"/>
</dbReference>
<name>A0A3P7K3M4_STRVU</name>
<dbReference type="OrthoDB" id="437922at2759"/>
<dbReference type="Pfam" id="PF03725">
    <property type="entry name" value="RNase_PH_C"/>
    <property type="match status" value="1"/>
</dbReference>
<feature type="domain" description="Exoribonuclease phosphorolytic" evidence="2">
    <location>
        <begin position="123"/>
        <end position="268"/>
    </location>
</feature>
<dbReference type="PANTHER" id="PTHR11252">
    <property type="entry name" value="POLYRIBONUCLEOTIDE NUCLEOTIDYLTRANSFERASE"/>
    <property type="match status" value="1"/>
</dbReference>
<dbReference type="GO" id="GO:0003723">
    <property type="term" value="F:RNA binding"/>
    <property type="evidence" value="ECO:0007669"/>
    <property type="project" value="UniProtKB-KW"/>
</dbReference>
<dbReference type="InterPro" id="IPR036345">
    <property type="entry name" value="ExoRNase_PH_dom2_sf"/>
</dbReference>
<proteinExistence type="predicted"/>
<dbReference type="InterPro" id="IPR001247">
    <property type="entry name" value="ExoRNase_PH_dom1"/>
</dbReference>
<feature type="domain" description="Polyribonucleotide nucleotidyltransferase RNA-binding" evidence="4">
    <location>
        <begin position="392"/>
        <end position="456"/>
    </location>
</feature>
<dbReference type="InterPro" id="IPR036456">
    <property type="entry name" value="PNPase_PH_RNA-bd_sf"/>
</dbReference>
<dbReference type="EMBL" id="UYYB01001432">
    <property type="protein sequence ID" value="VDM65805.1"/>
    <property type="molecule type" value="Genomic_DNA"/>
</dbReference>
<dbReference type="Pfam" id="PF01138">
    <property type="entry name" value="RNase_PH"/>
    <property type="match status" value="1"/>
</dbReference>
<keyword evidence="1" id="KW-0694">RNA-binding</keyword>
<dbReference type="GO" id="GO:0000965">
    <property type="term" value="P:mitochondrial RNA 3'-end processing"/>
    <property type="evidence" value="ECO:0007669"/>
    <property type="project" value="TreeGrafter"/>
</dbReference>
<dbReference type="GO" id="GO:0005739">
    <property type="term" value="C:mitochondrion"/>
    <property type="evidence" value="ECO:0007669"/>
    <property type="project" value="TreeGrafter"/>
</dbReference>
<dbReference type="InterPro" id="IPR020568">
    <property type="entry name" value="Ribosomal_Su5_D2-typ_SF"/>
</dbReference>
<dbReference type="InterPro" id="IPR012162">
    <property type="entry name" value="PNPase"/>
</dbReference>
<dbReference type="InterPro" id="IPR015847">
    <property type="entry name" value="ExoRNase_PH_dom2"/>
</dbReference>
<dbReference type="Proteomes" id="UP000270094">
    <property type="component" value="Unassembled WGS sequence"/>
</dbReference>
<dbReference type="AlphaFoldDB" id="A0A3P7K3M4"/>
<sequence length="485" mass="53884">MPLLRRPLLTLSRVKHLLSFSRCVKHSVAVQIGDGEPLTFTTGEFMKLTSANLLFLPGSCTIYDNDSFCICLLAKVRFKASSSKLSSYIKHLALDFWRDCPAKTKLTCFEPNHEFWRVCLGHMARFASGAVVASVGDSAVKLLRDSQVLSTCVFRQSSSEGQGQDFVPLLVDFKQSAAAVGKIPTNYFRRELGQSDADILASRVIDRSLRPLFPPGWTNETQVNDSPHLFTATEYSIVVKPLAIDDEGDVVSLGLNAAASALHASAVPWLGPAAAVRIALVGDKVTGRLQLILNPTRSVIKESRLDLLLTGCNDKRTVMIEMDGDQLPVERIEEAVDEGLNATSKLISAMDELRALGGKEKAAVRVLGNLGSWSRYCASSLLQFSEPTFPEELQDEVRALCEERLYYIFTDPSHDKISRDEAIREVGKDVVASIKDGDPPVIQSIFRYFTKKVLRSVLFLFPMLGFRRSRFILSFFSLRNKTFYL</sequence>
<dbReference type="GO" id="GO:0005829">
    <property type="term" value="C:cytosol"/>
    <property type="evidence" value="ECO:0007669"/>
    <property type="project" value="TreeGrafter"/>
</dbReference>
<protein>
    <submittedName>
        <fullName evidence="5">Uncharacterized protein</fullName>
    </submittedName>
</protein>
<gene>
    <name evidence="5" type="ORF">SVUK_LOCUS803</name>
</gene>
<dbReference type="SUPFAM" id="SSF46915">
    <property type="entry name" value="Polynucleotide phosphorylase/guanosine pentaphosphate synthase (PNPase/GPSI), domain 3"/>
    <property type="match status" value="1"/>
</dbReference>
<keyword evidence="6" id="KW-1185">Reference proteome</keyword>
<evidence type="ECO:0000259" key="4">
    <source>
        <dbReference type="Pfam" id="PF03726"/>
    </source>
</evidence>
<dbReference type="Pfam" id="PF03726">
    <property type="entry name" value="PNPase"/>
    <property type="match status" value="1"/>
</dbReference>
<evidence type="ECO:0000313" key="5">
    <source>
        <dbReference type="EMBL" id="VDM65805.1"/>
    </source>
</evidence>
<dbReference type="PANTHER" id="PTHR11252:SF0">
    <property type="entry name" value="POLYRIBONUCLEOTIDE NUCLEOTIDYLTRANSFERASE 1, MITOCHONDRIAL"/>
    <property type="match status" value="1"/>
</dbReference>
<dbReference type="GO" id="GO:0000175">
    <property type="term" value="F:3'-5'-RNA exonuclease activity"/>
    <property type="evidence" value="ECO:0007669"/>
    <property type="project" value="TreeGrafter"/>
</dbReference>